<dbReference type="GO" id="GO:0052816">
    <property type="term" value="F:long-chain fatty acyl-CoA hydrolase activity"/>
    <property type="evidence" value="ECO:0007669"/>
    <property type="project" value="TreeGrafter"/>
</dbReference>
<dbReference type="InterPro" id="IPR029069">
    <property type="entry name" value="HotDog_dom_sf"/>
</dbReference>
<name>A0A953IDY0_SYMTR</name>
<sequence length="165" mass="18424">MHTPEPHLEPKPARLSACEMTEIVMPNDANPLGIMLGGRLLHIMDIAATIAAMRHAGHPCVTTSFDSVDFHTPIHIGEVCIVRARVTWTGRTSLEVGIDVFAESPIKGERRHTTSAFATFVALDQETGRPTRVPPLLLETDEDRRYFAEGEQRRQLRLARRHARG</sequence>
<dbReference type="EMBL" id="PIUK01000090">
    <property type="protein sequence ID" value="MBY6276580.1"/>
    <property type="molecule type" value="Genomic_DNA"/>
</dbReference>
<keyword evidence="2 3" id="KW-0378">Hydrolase</keyword>
<dbReference type="InterPro" id="IPR006683">
    <property type="entry name" value="Thioestr_dom"/>
</dbReference>
<dbReference type="InterPro" id="IPR033120">
    <property type="entry name" value="HOTDOG_ACOT"/>
</dbReference>
<dbReference type="PANTHER" id="PTHR11049">
    <property type="entry name" value="ACYL COENZYME A THIOESTER HYDROLASE"/>
    <property type="match status" value="1"/>
</dbReference>
<dbReference type="Gene3D" id="3.10.129.10">
    <property type="entry name" value="Hotdog Thioesterase"/>
    <property type="match status" value="1"/>
</dbReference>
<dbReference type="InterPro" id="IPR040170">
    <property type="entry name" value="Cytosol_ACT"/>
</dbReference>
<reference evidence="5" key="1">
    <citation type="submission" date="2017-11" db="EMBL/GenBank/DDBJ databases">
        <title>Three new genomes from thermophilic consortium.</title>
        <authorList>
            <person name="Quaggio R."/>
            <person name="Amgarten D."/>
            <person name="Setubal J.C."/>
        </authorList>
    </citation>
    <scope>NUCLEOTIDE SEQUENCE</scope>
    <source>
        <strain evidence="5">ZCTH01-B2</strain>
    </source>
</reference>
<dbReference type="Pfam" id="PF03061">
    <property type="entry name" value="4HBT"/>
    <property type="match status" value="1"/>
</dbReference>
<dbReference type="SUPFAM" id="SSF54637">
    <property type="entry name" value="Thioesterase/thiol ester dehydrase-isomerase"/>
    <property type="match status" value="1"/>
</dbReference>
<evidence type="ECO:0000256" key="2">
    <source>
        <dbReference type="ARBA" id="ARBA00022801"/>
    </source>
</evidence>
<evidence type="ECO:0000313" key="5">
    <source>
        <dbReference type="EMBL" id="MBY6276580.1"/>
    </source>
</evidence>
<proteinExistence type="inferred from homology"/>
<dbReference type="CDD" id="cd03442">
    <property type="entry name" value="BFIT_BACH"/>
    <property type="match status" value="1"/>
</dbReference>
<comment type="caution">
    <text evidence="5">The sequence shown here is derived from an EMBL/GenBank/DDBJ whole genome shotgun (WGS) entry which is preliminary data.</text>
</comment>
<evidence type="ECO:0000259" key="4">
    <source>
        <dbReference type="PROSITE" id="PS51770"/>
    </source>
</evidence>
<dbReference type="RefSeq" id="WP_273379618.1">
    <property type="nucleotide sequence ID" value="NZ_PIUK01000090.1"/>
</dbReference>
<evidence type="ECO:0000256" key="3">
    <source>
        <dbReference type="PROSITE-ProRule" id="PRU01106"/>
    </source>
</evidence>
<comment type="similarity">
    <text evidence="1">Belongs to the acyl coenzyme A hydrolase family.</text>
</comment>
<dbReference type="GO" id="GO:0006637">
    <property type="term" value="P:acyl-CoA metabolic process"/>
    <property type="evidence" value="ECO:0007669"/>
    <property type="project" value="TreeGrafter"/>
</dbReference>
<organism evidence="5 6">
    <name type="scientific">Symbiobacterium thermophilum</name>
    <dbReference type="NCBI Taxonomy" id="2734"/>
    <lineage>
        <taxon>Bacteria</taxon>
        <taxon>Bacillati</taxon>
        <taxon>Bacillota</taxon>
        <taxon>Clostridia</taxon>
        <taxon>Eubacteriales</taxon>
        <taxon>Symbiobacteriaceae</taxon>
        <taxon>Symbiobacterium</taxon>
    </lineage>
</organism>
<protein>
    <submittedName>
        <fullName evidence="5">Acyl-CoA thioesterase</fullName>
    </submittedName>
</protein>
<dbReference type="GO" id="GO:0005829">
    <property type="term" value="C:cytosol"/>
    <property type="evidence" value="ECO:0007669"/>
    <property type="project" value="TreeGrafter"/>
</dbReference>
<evidence type="ECO:0000256" key="1">
    <source>
        <dbReference type="ARBA" id="ARBA00010458"/>
    </source>
</evidence>
<dbReference type="GO" id="GO:0009062">
    <property type="term" value="P:fatty acid catabolic process"/>
    <property type="evidence" value="ECO:0007669"/>
    <property type="project" value="TreeGrafter"/>
</dbReference>
<gene>
    <name evidence="5" type="ORF">CWE10_10250</name>
</gene>
<accession>A0A953IDY0</accession>
<dbReference type="PANTHER" id="PTHR11049:SF24">
    <property type="entry name" value="CYTOSOLIC ACYL COENZYME A THIOESTER HYDROLASE"/>
    <property type="match status" value="1"/>
</dbReference>
<evidence type="ECO:0000313" key="6">
    <source>
        <dbReference type="Proteomes" id="UP000732377"/>
    </source>
</evidence>
<feature type="domain" description="HotDog ACOT-type" evidence="4">
    <location>
        <begin position="14"/>
        <end position="126"/>
    </location>
</feature>
<dbReference type="PROSITE" id="PS51770">
    <property type="entry name" value="HOTDOG_ACOT"/>
    <property type="match status" value="1"/>
</dbReference>
<dbReference type="Proteomes" id="UP000732377">
    <property type="component" value="Unassembled WGS sequence"/>
</dbReference>
<dbReference type="AlphaFoldDB" id="A0A953IDY0"/>